<dbReference type="Proteomes" id="UP000033590">
    <property type="component" value="Unassembled WGS sequence"/>
</dbReference>
<protein>
    <submittedName>
        <fullName evidence="4">SOS responce UmuC protein</fullName>
    </submittedName>
    <submittedName>
        <fullName evidence="2">UmuC-like DNA-repair protein</fullName>
    </submittedName>
</protein>
<evidence type="ECO:0000313" key="2">
    <source>
        <dbReference type="EMBL" id="KJQ69751.1"/>
    </source>
</evidence>
<evidence type="ECO:0000256" key="1">
    <source>
        <dbReference type="ARBA" id="ARBA00022763"/>
    </source>
</evidence>
<dbReference type="InterPro" id="IPR043502">
    <property type="entry name" value="DNA/RNA_pol_sf"/>
</dbReference>
<proteinExistence type="predicted"/>
<reference evidence="5 6" key="1">
    <citation type="submission" date="2015-02" db="EMBL/GenBank/DDBJ databases">
        <title>Evolution of amylase-binding proteins of oral streptococcal species.</title>
        <authorList>
            <person name="Haase E.M."/>
        </authorList>
    </citation>
    <scope>NUCLEOTIDE SEQUENCE [LARGE SCALE GENOMIC DNA]</scope>
    <source>
        <strain evidence="2 5">SK137</strain>
        <strain evidence="3 6">SK145</strain>
    </source>
</reference>
<dbReference type="EMBL" id="UHFS01000002">
    <property type="protein sequence ID" value="SUN74525.1"/>
    <property type="molecule type" value="Genomic_DNA"/>
</dbReference>
<evidence type="ECO:0000313" key="7">
    <source>
        <dbReference type="Proteomes" id="UP000255482"/>
    </source>
</evidence>
<evidence type="ECO:0000313" key="6">
    <source>
        <dbReference type="Proteomes" id="UP000033590"/>
    </source>
</evidence>
<organism evidence="2 5">
    <name type="scientific">Streptococcus mitis</name>
    <dbReference type="NCBI Taxonomy" id="28037"/>
    <lineage>
        <taxon>Bacteria</taxon>
        <taxon>Bacillati</taxon>
        <taxon>Bacillota</taxon>
        <taxon>Bacilli</taxon>
        <taxon>Lactobacillales</taxon>
        <taxon>Streptococcaceae</taxon>
        <taxon>Streptococcus</taxon>
        <taxon>Streptococcus mitis group</taxon>
    </lineage>
</organism>
<dbReference type="AlphaFoldDB" id="A0A0F2DJI6"/>
<dbReference type="PATRIC" id="fig|28037.213.peg.1542"/>
<dbReference type="SUPFAM" id="SSF56672">
    <property type="entry name" value="DNA/RNA polymerases"/>
    <property type="match status" value="1"/>
</dbReference>
<accession>A0A0F2DJI6</accession>
<comment type="caution">
    <text evidence="2">The sequence shown here is derived from an EMBL/GenBank/DDBJ whole genome shotgun (WGS) entry which is preliminary data.</text>
</comment>
<keyword evidence="1" id="KW-0227">DNA damage</keyword>
<evidence type="ECO:0000313" key="5">
    <source>
        <dbReference type="Proteomes" id="UP000033415"/>
    </source>
</evidence>
<dbReference type="GO" id="GO:0006974">
    <property type="term" value="P:DNA damage response"/>
    <property type="evidence" value="ECO:0007669"/>
    <property type="project" value="UniProtKB-KW"/>
</dbReference>
<gene>
    <name evidence="4" type="ORF">NCTC12261_00489</name>
    <name evidence="2" type="ORF">TZ91_01589</name>
    <name evidence="3" type="ORF">TZ93_00222</name>
</gene>
<reference evidence="4 7" key="2">
    <citation type="submission" date="2018-06" db="EMBL/GenBank/DDBJ databases">
        <authorList>
            <consortium name="Pathogen Informatics"/>
            <person name="Doyle S."/>
        </authorList>
    </citation>
    <scope>NUCLEOTIDE SEQUENCE [LARGE SCALE GENOMIC DNA]</scope>
    <source>
        <strain evidence="4 7">NCTC12261</strain>
    </source>
</reference>
<dbReference type="EMBL" id="JYGS01000001">
    <property type="protein sequence ID" value="KJQ75754.1"/>
    <property type="molecule type" value="Genomic_DNA"/>
</dbReference>
<sequence length="143" mass="16498">MKSFYASVECVERGLHPLKTSLCVMSRAVNANGLILASSPMFKKVFGKNNVSHSYDLPFDIKTKKFNYYVACRQGLPITFDYVRFIEEWARITHIVPPLAWTCILRKTWKSSTFSKTMPAQMTFSLILLMRDLLTVFTFLILN</sequence>
<name>A0A0F2DJI6_STRMT</name>
<dbReference type="Proteomes" id="UP000255482">
    <property type="component" value="Unassembled WGS sequence"/>
</dbReference>
<evidence type="ECO:0000313" key="4">
    <source>
        <dbReference type="EMBL" id="SUN74525.1"/>
    </source>
</evidence>
<dbReference type="EMBL" id="JYGQ01000004">
    <property type="protein sequence ID" value="KJQ69751.1"/>
    <property type="molecule type" value="Genomic_DNA"/>
</dbReference>
<evidence type="ECO:0000313" key="3">
    <source>
        <dbReference type="EMBL" id="KJQ75754.1"/>
    </source>
</evidence>
<dbReference type="Proteomes" id="UP000033415">
    <property type="component" value="Unassembled WGS sequence"/>
</dbReference>